<evidence type="ECO:0000256" key="4">
    <source>
        <dbReference type="ARBA" id="ARBA00022691"/>
    </source>
</evidence>
<dbReference type="SFLD" id="SFLDG01082">
    <property type="entry name" value="B12-binding_domain_containing"/>
    <property type="match status" value="1"/>
</dbReference>
<reference evidence="12" key="1">
    <citation type="submission" date="2017-04" db="EMBL/GenBank/DDBJ databases">
        <title>Finegoldia magna isolated from orthopedic joint implant-associated infections.</title>
        <authorList>
            <person name="Bjorklund S."/>
            <person name="Bruggemann H."/>
            <person name="Jensen A."/>
            <person name="Hellmark B."/>
            <person name="Soderquist B."/>
        </authorList>
    </citation>
    <scope>NUCLEOTIDE SEQUENCE [LARGE SCALE GENOMIC DNA]</scope>
    <source>
        <strain evidence="12">08T492</strain>
    </source>
</reference>
<dbReference type="InterPro" id="IPR013785">
    <property type="entry name" value="Aldolase_TIM"/>
</dbReference>
<evidence type="ECO:0000313" key="12">
    <source>
        <dbReference type="Proteomes" id="UP000215361"/>
    </source>
</evidence>
<dbReference type="Gene3D" id="3.20.20.70">
    <property type="entry name" value="Aldolase class I"/>
    <property type="match status" value="1"/>
</dbReference>
<evidence type="ECO:0000256" key="9">
    <source>
        <dbReference type="RuleBase" id="RU364116"/>
    </source>
</evidence>
<dbReference type="InterPro" id="IPR010723">
    <property type="entry name" value="HemN_C"/>
</dbReference>
<dbReference type="InterPro" id="IPR034505">
    <property type="entry name" value="Coproporphyrinogen-III_oxidase"/>
</dbReference>
<dbReference type="Pfam" id="PF04055">
    <property type="entry name" value="Radical_SAM"/>
    <property type="match status" value="1"/>
</dbReference>
<protein>
    <recommendedName>
        <fullName evidence="2 9">Heme chaperone HemW</fullName>
    </recommendedName>
</protein>
<dbReference type="Proteomes" id="UP000215361">
    <property type="component" value="Unassembled WGS sequence"/>
</dbReference>
<dbReference type="InterPro" id="IPR006638">
    <property type="entry name" value="Elp3/MiaA/NifB-like_rSAM"/>
</dbReference>
<evidence type="ECO:0000256" key="1">
    <source>
        <dbReference type="ARBA" id="ARBA00006100"/>
    </source>
</evidence>
<dbReference type="PANTHER" id="PTHR13932:SF5">
    <property type="entry name" value="RADICAL S-ADENOSYL METHIONINE DOMAIN-CONTAINING PROTEIN 1, MITOCHONDRIAL"/>
    <property type="match status" value="1"/>
</dbReference>
<evidence type="ECO:0000256" key="7">
    <source>
        <dbReference type="ARBA" id="ARBA00023014"/>
    </source>
</evidence>
<dbReference type="SFLD" id="SFLDG01065">
    <property type="entry name" value="anaerobic_coproporphyrinogen-I"/>
    <property type="match status" value="1"/>
</dbReference>
<dbReference type="InterPro" id="IPR058240">
    <property type="entry name" value="rSAM_sf"/>
</dbReference>
<keyword evidence="7 9" id="KW-0411">Iron-sulfur</keyword>
<evidence type="ECO:0000256" key="6">
    <source>
        <dbReference type="ARBA" id="ARBA00023004"/>
    </source>
</evidence>
<dbReference type="SFLD" id="SFLDS00029">
    <property type="entry name" value="Radical_SAM"/>
    <property type="match status" value="1"/>
</dbReference>
<dbReference type="CDD" id="cd01335">
    <property type="entry name" value="Radical_SAM"/>
    <property type="match status" value="1"/>
</dbReference>
<evidence type="ECO:0000313" key="11">
    <source>
        <dbReference type="EMBL" id="OXZ38529.1"/>
    </source>
</evidence>
<proteinExistence type="inferred from homology"/>
<gene>
    <name evidence="11" type="ORF">B9N56_03800</name>
</gene>
<keyword evidence="3 9" id="KW-0349">Heme</keyword>
<keyword evidence="8 9" id="KW-0143">Chaperone</keyword>
<evidence type="ECO:0000256" key="8">
    <source>
        <dbReference type="ARBA" id="ARBA00023186"/>
    </source>
</evidence>
<dbReference type="InterPro" id="IPR007197">
    <property type="entry name" value="rSAM"/>
</dbReference>
<dbReference type="EMBL" id="NDYI01000010">
    <property type="protein sequence ID" value="OXZ38529.1"/>
    <property type="molecule type" value="Genomic_DNA"/>
</dbReference>
<comment type="function">
    <text evidence="9">Probably acts as a heme chaperone, transferring heme to an unknown acceptor. Binds one molecule of heme per monomer, possibly covalently. Binds 1 [4Fe-4S] cluster. The cluster is coordinated with 3 cysteines and an exchangeable S-adenosyl-L-methionine.</text>
</comment>
<keyword evidence="9" id="KW-0004">4Fe-4S</keyword>
<feature type="domain" description="Radical SAM core" evidence="10">
    <location>
        <begin position="1"/>
        <end position="223"/>
    </location>
</feature>
<evidence type="ECO:0000259" key="10">
    <source>
        <dbReference type="PROSITE" id="PS51918"/>
    </source>
</evidence>
<comment type="subcellular location">
    <subcellularLocation>
        <location evidence="9">Cytoplasm</location>
    </subcellularLocation>
</comment>
<accession>A0A233W1J6</accession>
<dbReference type="GO" id="GO:0004109">
    <property type="term" value="F:coproporphyrinogen oxidase activity"/>
    <property type="evidence" value="ECO:0007669"/>
    <property type="project" value="InterPro"/>
</dbReference>
<dbReference type="SUPFAM" id="SSF102114">
    <property type="entry name" value="Radical SAM enzymes"/>
    <property type="match status" value="1"/>
</dbReference>
<dbReference type="Pfam" id="PF06969">
    <property type="entry name" value="HemN_C"/>
    <property type="match status" value="1"/>
</dbReference>
<name>A0A233W1J6_FINMA</name>
<keyword evidence="4 9" id="KW-0949">S-adenosyl-L-methionine</keyword>
<dbReference type="NCBIfam" id="TIGR00539">
    <property type="entry name" value="hemN_rel"/>
    <property type="match status" value="1"/>
</dbReference>
<evidence type="ECO:0000256" key="2">
    <source>
        <dbReference type="ARBA" id="ARBA00017228"/>
    </source>
</evidence>
<dbReference type="GO" id="GO:0005737">
    <property type="term" value="C:cytoplasm"/>
    <property type="evidence" value="ECO:0007669"/>
    <property type="project" value="UniProtKB-SubCell"/>
</dbReference>
<evidence type="ECO:0000256" key="5">
    <source>
        <dbReference type="ARBA" id="ARBA00022723"/>
    </source>
</evidence>
<dbReference type="RefSeq" id="WP_002838452.1">
    <property type="nucleotide sequence ID" value="NZ_NDYI01000010.1"/>
</dbReference>
<dbReference type="InterPro" id="IPR004559">
    <property type="entry name" value="HemW-like"/>
</dbReference>
<keyword evidence="9" id="KW-0963">Cytoplasm</keyword>
<comment type="caution">
    <text evidence="11">The sequence shown here is derived from an EMBL/GenBank/DDBJ whole genome shotgun (WGS) entry which is preliminary data.</text>
</comment>
<dbReference type="PROSITE" id="PS51918">
    <property type="entry name" value="RADICAL_SAM"/>
    <property type="match status" value="1"/>
</dbReference>
<organism evidence="11 12">
    <name type="scientific">Finegoldia magna</name>
    <name type="common">Peptostreptococcus magnus</name>
    <dbReference type="NCBI Taxonomy" id="1260"/>
    <lineage>
        <taxon>Bacteria</taxon>
        <taxon>Bacillati</taxon>
        <taxon>Bacillota</taxon>
        <taxon>Tissierellia</taxon>
        <taxon>Tissierellales</taxon>
        <taxon>Peptoniphilaceae</taxon>
        <taxon>Finegoldia</taxon>
    </lineage>
</organism>
<dbReference type="PANTHER" id="PTHR13932">
    <property type="entry name" value="COPROPORPHYRINIGEN III OXIDASE"/>
    <property type="match status" value="1"/>
</dbReference>
<evidence type="ECO:0000256" key="3">
    <source>
        <dbReference type="ARBA" id="ARBA00022617"/>
    </source>
</evidence>
<dbReference type="GO" id="GO:0006779">
    <property type="term" value="P:porphyrin-containing compound biosynthetic process"/>
    <property type="evidence" value="ECO:0007669"/>
    <property type="project" value="InterPro"/>
</dbReference>
<dbReference type="SMART" id="SM00729">
    <property type="entry name" value="Elp3"/>
    <property type="match status" value="1"/>
</dbReference>
<comment type="similarity">
    <text evidence="1">Belongs to the anaerobic coproporphyrinogen-III oxidase family. HemW subfamily.</text>
</comment>
<keyword evidence="5 9" id="KW-0479">Metal-binding</keyword>
<sequence length="367" mass="44133">MKGIYIHIPFCDYKCNYCDFSTMTKQYNRVDEYFRLLQKEITIYKNPNEKIDTIYIGGGTPNLVDSKYIKEIYNLLNKSFDLQIKEFTIECNPEFVTKEKIVSYKSIGVDRISLGVQSFNDEYNRFLGRGHKVTDVLKSFDIIKQYIDNISIDLIFGFPNQTLESLDNDLKYIRKLTPNHISWYNMILEPGTKFYKDYEDINRNDDIEYEMYVKICKGLEDYNHYEISNFAKDDFESKHNKIYWKDENYYGFGLSSSGYINQKRYTNEFFYPNYKRKIINEQKPINFSENIDLEKREFEFIITNMRLKEGLDLKEYNRKFGIDLYKNNKNMIDKWIKERLLTLENNHLSFTDQGFFISNTFFIDILV</sequence>
<dbReference type="SFLD" id="SFLDF00562">
    <property type="entry name" value="HemN-like__clustered_with_heat"/>
    <property type="match status" value="1"/>
</dbReference>
<dbReference type="AlphaFoldDB" id="A0A233W1J6"/>
<dbReference type="GO" id="GO:0046872">
    <property type="term" value="F:metal ion binding"/>
    <property type="evidence" value="ECO:0007669"/>
    <property type="project" value="UniProtKB-UniRule"/>
</dbReference>
<dbReference type="GO" id="GO:0051539">
    <property type="term" value="F:4 iron, 4 sulfur cluster binding"/>
    <property type="evidence" value="ECO:0007669"/>
    <property type="project" value="UniProtKB-UniRule"/>
</dbReference>
<keyword evidence="6 9" id="KW-0408">Iron</keyword>